<dbReference type="EMBL" id="CCXZ01000084">
    <property type="protein sequence ID" value="CEG15119.1"/>
    <property type="molecule type" value="Genomic_DNA"/>
</dbReference>
<comment type="caution">
    <text evidence="2">The sequence shown here is derived from an EMBL/GenBank/DDBJ whole genome shotgun (WGS) entry which is preliminary data.</text>
</comment>
<dbReference type="Proteomes" id="UP000052230">
    <property type="component" value="Unassembled WGS sequence"/>
</dbReference>
<keyword evidence="3" id="KW-1185">Reference proteome</keyword>
<organism evidence="2 3">
    <name type="scientific">Xanthomonas citri pv. citri</name>
    <dbReference type="NCBI Taxonomy" id="611301"/>
    <lineage>
        <taxon>Bacteria</taxon>
        <taxon>Pseudomonadati</taxon>
        <taxon>Pseudomonadota</taxon>
        <taxon>Gammaproteobacteria</taxon>
        <taxon>Lysobacterales</taxon>
        <taxon>Lysobacteraceae</taxon>
        <taxon>Xanthomonas</taxon>
    </lineage>
</organism>
<dbReference type="AlphaFoldDB" id="A0A0U5FDX3"/>
<sequence length="76" mass="8526">MTRPRHVLDAVLDGVADPATLPEQTRKRLGPMQPGEPPVRRLTREELDALRQEMQEAGARMKARLRARDAARKAAT</sequence>
<dbReference type="RefSeq" id="WP_040258972.1">
    <property type="nucleotide sequence ID" value="NZ_LN648092.1"/>
</dbReference>
<evidence type="ECO:0000313" key="3">
    <source>
        <dbReference type="Proteomes" id="UP000052230"/>
    </source>
</evidence>
<protein>
    <submittedName>
        <fullName evidence="2">Uncharacterized protein</fullName>
    </submittedName>
</protein>
<evidence type="ECO:0000256" key="1">
    <source>
        <dbReference type="SAM" id="MobiDB-lite"/>
    </source>
</evidence>
<name>A0A0U5FDX3_XANCI</name>
<gene>
    <name evidence="2" type="ORF">XAC3562_1740006</name>
</gene>
<accession>A0A0U5FDX3</accession>
<evidence type="ECO:0000313" key="2">
    <source>
        <dbReference type="EMBL" id="CEG15119.1"/>
    </source>
</evidence>
<proteinExistence type="predicted"/>
<reference evidence="2 3" key="1">
    <citation type="submission" date="2014-09" db="EMBL/GenBank/DDBJ databases">
        <authorList>
            <person name="Regsiter A."/>
        </authorList>
    </citation>
    <scope>NUCLEOTIDE SEQUENCE [LARGE SCALE GENOMIC DNA]</scope>
</reference>
<feature type="region of interest" description="Disordered" evidence="1">
    <location>
        <begin position="19"/>
        <end position="39"/>
    </location>
</feature>